<accession>A0A087A6P4</accession>
<protein>
    <submittedName>
        <fullName evidence="3">Glycerophosphoryl diester phosphodiesterase</fullName>
    </submittedName>
</protein>
<evidence type="ECO:0000313" key="4">
    <source>
        <dbReference type="Proteomes" id="UP000029072"/>
    </source>
</evidence>
<dbReference type="AlphaFoldDB" id="A0A087A6P4"/>
<dbReference type="OrthoDB" id="3268277at2"/>
<feature type="domain" description="GP-PDE" evidence="2">
    <location>
        <begin position="99"/>
        <end position="372"/>
    </location>
</feature>
<feature type="signal peptide" evidence="1">
    <location>
        <begin position="1"/>
        <end position="24"/>
    </location>
</feature>
<organism evidence="3 4">
    <name type="scientific">Bifidobacterium callitrichos DSM 23973</name>
    <dbReference type="NCBI Taxonomy" id="1437609"/>
    <lineage>
        <taxon>Bacteria</taxon>
        <taxon>Bacillati</taxon>
        <taxon>Actinomycetota</taxon>
        <taxon>Actinomycetes</taxon>
        <taxon>Bifidobacteriales</taxon>
        <taxon>Bifidobacteriaceae</taxon>
        <taxon>Bifidobacterium</taxon>
    </lineage>
</organism>
<dbReference type="GO" id="GO:0006629">
    <property type="term" value="P:lipid metabolic process"/>
    <property type="evidence" value="ECO:0007669"/>
    <property type="project" value="InterPro"/>
</dbReference>
<proteinExistence type="predicted"/>
<evidence type="ECO:0000256" key="1">
    <source>
        <dbReference type="SAM" id="SignalP"/>
    </source>
</evidence>
<dbReference type="Proteomes" id="UP000029072">
    <property type="component" value="Unassembled WGS sequence"/>
</dbReference>
<gene>
    <name evidence="3" type="ORF">BCAL_1379</name>
</gene>
<dbReference type="Gene3D" id="3.20.20.190">
    <property type="entry name" value="Phosphatidylinositol (PI) phosphodiesterase"/>
    <property type="match status" value="1"/>
</dbReference>
<dbReference type="GO" id="GO:0008081">
    <property type="term" value="F:phosphoric diester hydrolase activity"/>
    <property type="evidence" value="ECO:0007669"/>
    <property type="project" value="InterPro"/>
</dbReference>
<dbReference type="Pfam" id="PF03009">
    <property type="entry name" value="GDPD"/>
    <property type="match status" value="1"/>
</dbReference>
<dbReference type="PANTHER" id="PTHR46211:SF14">
    <property type="entry name" value="GLYCEROPHOSPHODIESTER PHOSPHODIESTERASE"/>
    <property type="match status" value="1"/>
</dbReference>
<dbReference type="eggNOG" id="COG0584">
    <property type="taxonomic scope" value="Bacteria"/>
</dbReference>
<dbReference type="STRING" id="1437609.BCAL_1379"/>
<dbReference type="SUPFAM" id="SSF51695">
    <property type="entry name" value="PLC-like phosphodiesterases"/>
    <property type="match status" value="1"/>
</dbReference>
<name>A0A087A6P4_9BIFI</name>
<dbReference type="InterPro" id="IPR030395">
    <property type="entry name" value="GP_PDE_dom"/>
</dbReference>
<dbReference type="EMBL" id="JGYS01000008">
    <property type="protein sequence ID" value="KFI54444.1"/>
    <property type="molecule type" value="Genomic_DNA"/>
</dbReference>
<evidence type="ECO:0000313" key="3">
    <source>
        <dbReference type="EMBL" id="KFI54444.1"/>
    </source>
</evidence>
<comment type="caution">
    <text evidence="3">The sequence shown here is derived from an EMBL/GenBank/DDBJ whole genome shotgun (WGS) entry which is preliminary data.</text>
</comment>
<reference evidence="3 4" key="1">
    <citation type="submission" date="2014-03" db="EMBL/GenBank/DDBJ databases">
        <title>Genomics of Bifidobacteria.</title>
        <authorList>
            <person name="Ventura M."/>
            <person name="Milani C."/>
            <person name="Lugli G.A."/>
        </authorList>
    </citation>
    <scope>NUCLEOTIDE SEQUENCE [LARGE SCALE GENOMIC DNA]</scope>
    <source>
        <strain evidence="3 4">DSM 23973</strain>
    </source>
</reference>
<dbReference type="PROSITE" id="PS51704">
    <property type="entry name" value="GP_PDE"/>
    <property type="match status" value="1"/>
</dbReference>
<evidence type="ECO:0000259" key="2">
    <source>
        <dbReference type="PROSITE" id="PS51704"/>
    </source>
</evidence>
<sequence length="372" mass="40142">MSKFLRNALIGGAALAGAAAWALAPRSFNDKRRNFVPVIPDVWYAHRGLHDAGSGLVGVTDIPDYGGDNPVSAQADTADASIAENADYVALARRMALKAGYGTPDVTGPLAPENSLAAFAAACEAGYGIELDLQLTLDGQVVVVHDADLLRVAGDPRRIEDLTYDELTRIPLFPAANGSKPGDLKAAPLPGAEEKVPLVVTPPTAPTGYYQHVPLFSDVLKVVAGRAPLIVEYKFSNNQAWGEREVELMEKGHALLEAYSGPYVIESFHPGAVNWYKEHHPDVCRGQLSWPAKLGKNGPVEWAAGLLAFDWLSRPDFIAYDWTGGSSPQVRLARAMGAITVSWTVRSSAELADCDQFFDHHIFEAFVPDDIR</sequence>
<dbReference type="InterPro" id="IPR017946">
    <property type="entry name" value="PLC-like_Pdiesterase_TIM-brl"/>
</dbReference>
<dbReference type="PANTHER" id="PTHR46211">
    <property type="entry name" value="GLYCEROPHOSPHORYL DIESTER PHOSPHODIESTERASE"/>
    <property type="match status" value="1"/>
</dbReference>
<feature type="chain" id="PRO_5038718567" evidence="1">
    <location>
        <begin position="25"/>
        <end position="372"/>
    </location>
</feature>
<dbReference type="RefSeq" id="WP_043165640.1">
    <property type="nucleotide sequence ID" value="NZ_JDUV01000007.1"/>
</dbReference>
<keyword evidence="1" id="KW-0732">Signal</keyword>